<gene>
    <name evidence="2" type="ORF">GCM10010358_69010</name>
</gene>
<dbReference type="AlphaFoldDB" id="A0A918NY58"/>
<organism evidence="2 3">
    <name type="scientific">Streptomyces minutiscleroticus</name>
    <dbReference type="NCBI Taxonomy" id="68238"/>
    <lineage>
        <taxon>Bacteria</taxon>
        <taxon>Bacillati</taxon>
        <taxon>Actinomycetota</taxon>
        <taxon>Actinomycetes</taxon>
        <taxon>Kitasatosporales</taxon>
        <taxon>Streptomycetaceae</taxon>
        <taxon>Streptomyces</taxon>
    </lineage>
</organism>
<feature type="region of interest" description="Disordered" evidence="1">
    <location>
        <begin position="60"/>
        <end position="113"/>
    </location>
</feature>
<protein>
    <submittedName>
        <fullName evidence="2">Uncharacterized protein</fullName>
    </submittedName>
</protein>
<proteinExistence type="predicted"/>
<feature type="compositionally biased region" description="Basic and acidic residues" evidence="1">
    <location>
        <begin position="157"/>
        <end position="166"/>
    </location>
</feature>
<sequence length="192" mass="20258">MGLGRIVYVVSAAQLVSWLTEWGVPAAPVAALPVTAIVPDAVVEGPVPELVDDVRALHHRPHHAAARAKSQPRQPYASTRPSPRPPSRPSSPRVPLVPQSGRGPRCPGGARHRTDDLDALCRVRSALPGATGGRDGSSPAHAAPDLAPRQKTRPRSRKESGTDDARSGSAQQLPHRARTTALSPSVRTVRSA</sequence>
<evidence type="ECO:0000313" key="3">
    <source>
        <dbReference type="Proteomes" id="UP000619244"/>
    </source>
</evidence>
<reference evidence="2" key="1">
    <citation type="journal article" date="2014" name="Int. J. Syst. Evol. Microbiol.">
        <title>Complete genome sequence of Corynebacterium casei LMG S-19264T (=DSM 44701T), isolated from a smear-ripened cheese.</title>
        <authorList>
            <consortium name="US DOE Joint Genome Institute (JGI-PGF)"/>
            <person name="Walter F."/>
            <person name="Albersmeier A."/>
            <person name="Kalinowski J."/>
            <person name="Ruckert C."/>
        </authorList>
    </citation>
    <scope>NUCLEOTIDE SEQUENCE</scope>
    <source>
        <strain evidence="2">JCM 4790</strain>
    </source>
</reference>
<dbReference type="EMBL" id="BMVU01000057">
    <property type="protein sequence ID" value="GGY05828.1"/>
    <property type="molecule type" value="Genomic_DNA"/>
</dbReference>
<dbReference type="Proteomes" id="UP000619244">
    <property type="component" value="Unassembled WGS sequence"/>
</dbReference>
<evidence type="ECO:0000256" key="1">
    <source>
        <dbReference type="SAM" id="MobiDB-lite"/>
    </source>
</evidence>
<accession>A0A918NY58</accession>
<feature type="region of interest" description="Disordered" evidence="1">
    <location>
        <begin position="128"/>
        <end position="192"/>
    </location>
</feature>
<keyword evidence="3" id="KW-1185">Reference proteome</keyword>
<comment type="caution">
    <text evidence="2">The sequence shown here is derived from an EMBL/GenBank/DDBJ whole genome shotgun (WGS) entry which is preliminary data.</text>
</comment>
<evidence type="ECO:0000313" key="2">
    <source>
        <dbReference type="EMBL" id="GGY05828.1"/>
    </source>
</evidence>
<feature type="compositionally biased region" description="Polar residues" evidence="1">
    <location>
        <begin position="180"/>
        <end position="192"/>
    </location>
</feature>
<reference evidence="2" key="2">
    <citation type="submission" date="2020-09" db="EMBL/GenBank/DDBJ databases">
        <authorList>
            <person name="Sun Q."/>
            <person name="Ohkuma M."/>
        </authorList>
    </citation>
    <scope>NUCLEOTIDE SEQUENCE</scope>
    <source>
        <strain evidence="2">JCM 4790</strain>
    </source>
</reference>
<name>A0A918NY58_9ACTN</name>